<accession>A0ABS9SGT3</accession>
<sequence>MIRSVETAAEGFPNIIKVAGHEHGLQLIEDEGLQIVSGAGAKSTYAKKGSKSLFADARQGFVVVDIYEDKTADIQYYAYSDGEINAVYKHRTSYDILDSAGNDTYAELLEKDSVITSANPKYDKVNKLHRKIFGENYRKEWRRQPNFRCFI</sequence>
<evidence type="ECO:0000313" key="1">
    <source>
        <dbReference type="EMBL" id="MCH5597535.1"/>
    </source>
</evidence>
<dbReference type="InterPro" id="IPR029052">
    <property type="entry name" value="Metallo-depent_PP-like"/>
</dbReference>
<dbReference type="Proteomes" id="UP001202248">
    <property type="component" value="Unassembled WGS sequence"/>
</dbReference>
<dbReference type="Gene3D" id="3.60.21.10">
    <property type="match status" value="1"/>
</dbReference>
<reference evidence="1 2" key="1">
    <citation type="submission" date="2022-02" db="EMBL/GenBank/DDBJ databases">
        <authorList>
            <person name="Min J."/>
        </authorList>
    </citation>
    <scope>NUCLEOTIDE SEQUENCE [LARGE SCALE GENOMIC DNA]</scope>
    <source>
        <strain evidence="1 2">GR10-1</strain>
    </source>
</reference>
<gene>
    <name evidence="1" type="ORF">MKP09_06260</name>
</gene>
<keyword evidence="2" id="KW-1185">Reference proteome</keyword>
<name>A0ABS9SGT3_9BACT</name>
<organism evidence="1 2">
    <name type="scientific">Niabella ginsengisoli</name>
    <dbReference type="NCBI Taxonomy" id="522298"/>
    <lineage>
        <taxon>Bacteria</taxon>
        <taxon>Pseudomonadati</taxon>
        <taxon>Bacteroidota</taxon>
        <taxon>Chitinophagia</taxon>
        <taxon>Chitinophagales</taxon>
        <taxon>Chitinophagaceae</taxon>
        <taxon>Niabella</taxon>
    </lineage>
</organism>
<evidence type="ECO:0000313" key="2">
    <source>
        <dbReference type="Proteomes" id="UP001202248"/>
    </source>
</evidence>
<comment type="caution">
    <text evidence="1">The sequence shown here is derived from an EMBL/GenBank/DDBJ whole genome shotgun (WGS) entry which is preliminary data.</text>
</comment>
<protein>
    <submittedName>
        <fullName evidence="1">Uncharacterized protein</fullName>
    </submittedName>
</protein>
<proteinExistence type="predicted"/>
<dbReference type="RefSeq" id="WP_240826916.1">
    <property type="nucleotide sequence ID" value="NZ_JAKWBL010000001.1"/>
</dbReference>
<dbReference type="EMBL" id="JAKWBL010000001">
    <property type="protein sequence ID" value="MCH5597535.1"/>
    <property type="molecule type" value="Genomic_DNA"/>
</dbReference>